<organism evidence="7 8">
    <name type="scientific">Streptomyces kanamyceticus</name>
    <dbReference type="NCBI Taxonomy" id="1967"/>
    <lineage>
        <taxon>Bacteria</taxon>
        <taxon>Bacillati</taxon>
        <taxon>Actinomycetota</taxon>
        <taxon>Actinomycetes</taxon>
        <taxon>Kitasatosporales</taxon>
        <taxon>Streptomycetaceae</taxon>
        <taxon>Streptomyces</taxon>
    </lineage>
</organism>
<dbReference type="AlphaFoldDB" id="A0A5J6GQK1"/>
<dbReference type="KEGG" id="ska:CP970_42030"/>
<evidence type="ECO:0000313" key="7">
    <source>
        <dbReference type="EMBL" id="QEU96654.1"/>
    </source>
</evidence>
<keyword evidence="3" id="KW-0804">Transcription</keyword>
<dbReference type="InterPro" id="IPR041347">
    <property type="entry name" value="MftR_C"/>
</dbReference>
<reference evidence="7 8" key="1">
    <citation type="submission" date="2017-09" db="EMBL/GenBank/DDBJ databases">
        <authorList>
            <person name="Lee N."/>
            <person name="Cho B.-K."/>
        </authorList>
    </citation>
    <scope>NUCLEOTIDE SEQUENCE [LARGE SCALE GENOMIC DNA]</scope>
    <source>
        <strain evidence="7 8">ATCC 12853</strain>
    </source>
</reference>
<evidence type="ECO:0000256" key="4">
    <source>
        <dbReference type="PROSITE-ProRule" id="PRU00335"/>
    </source>
</evidence>
<evidence type="ECO:0000256" key="1">
    <source>
        <dbReference type="ARBA" id="ARBA00023015"/>
    </source>
</evidence>
<evidence type="ECO:0000256" key="3">
    <source>
        <dbReference type="ARBA" id="ARBA00023163"/>
    </source>
</evidence>
<dbReference type="SUPFAM" id="SSF46689">
    <property type="entry name" value="Homeodomain-like"/>
    <property type="match status" value="1"/>
</dbReference>
<keyword evidence="1" id="KW-0805">Transcription regulation</keyword>
<name>A0A5J6GQK1_STRKN</name>
<dbReference type="PRINTS" id="PR00455">
    <property type="entry name" value="HTHTETR"/>
</dbReference>
<evidence type="ECO:0000256" key="2">
    <source>
        <dbReference type="ARBA" id="ARBA00023125"/>
    </source>
</evidence>
<accession>A0A5J6GQK1</accession>
<feature type="DNA-binding region" description="H-T-H motif" evidence="4">
    <location>
        <begin position="45"/>
        <end position="64"/>
    </location>
</feature>
<dbReference type="GO" id="GO:0000976">
    <property type="term" value="F:transcription cis-regulatory region binding"/>
    <property type="evidence" value="ECO:0007669"/>
    <property type="project" value="TreeGrafter"/>
</dbReference>
<dbReference type="Pfam" id="PF17754">
    <property type="entry name" value="TetR_C_14"/>
    <property type="match status" value="1"/>
</dbReference>
<evidence type="ECO:0000256" key="5">
    <source>
        <dbReference type="SAM" id="MobiDB-lite"/>
    </source>
</evidence>
<dbReference type="Gene3D" id="1.10.10.60">
    <property type="entry name" value="Homeodomain-like"/>
    <property type="match status" value="1"/>
</dbReference>
<proteinExistence type="predicted"/>
<dbReference type="InterPro" id="IPR050109">
    <property type="entry name" value="HTH-type_TetR-like_transc_reg"/>
</dbReference>
<gene>
    <name evidence="7" type="ORF">CP970_42030</name>
</gene>
<evidence type="ECO:0000259" key="6">
    <source>
        <dbReference type="PROSITE" id="PS50977"/>
    </source>
</evidence>
<feature type="region of interest" description="Disordered" evidence="5">
    <location>
        <begin position="1"/>
        <end position="24"/>
    </location>
</feature>
<dbReference type="PANTHER" id="PTHR30055">
    <property type="entry name" value="HTH-TYPE TRANSCRIPTIONAL REGULATOR RUTR"/>
    <property type="match status" value="1"/>
</dbReference>
<dbReference type="Gene3D" id="1.10.357.10">
    <property type="entry name" value="Tetracycline Repressor, domain 2"/>
    <property type="match status" value="1"/>
</dbReference>
<dbReference type="GO" id="GO:0003700">
    <property type="term" value="F:DNA-binding transcription factor activity"/>
    <property type="evidence" value="ECO:0007669"/>
    <property type="project" value="TreeGrafter"/>
</dbReference>
<dbReference type="RefSeq" id="WP_055545999.1">
    <property type="nucleotide sequence ID" value="NZ_CP023699.1"/>
</dbReference>
<dbReference type="InterPro" id="IPR001647">
    <property type="entry name" value="HTH_TetR"/>
</dbReference>
<dbReference type="PROSITE" id="PS50977">
    <property type="entry name" value="HTH_TETR_2"/>
    <property type="match status" value="1"/>
</dbReference>
<dbReference type="Proteomes" id="UP000325529">
    <property type="component" value="Chromosome"/>
</dbReference>
<sequence>MKPQTQPDQPRAVPGLRERKKARTKAAIQREAVRLFREQGYAGTTVEQVAEAAEVAPSTVFRYFATKQDLVFSREYDLPFSVMFQAQSPELTPIEAERRTIRSMLEDISEEEMALQRERWILIVSEPELWGAGLGSITQSMRVMSEQVAKRAGRDPGDAVVRAYSGAVFGVMLQVSLEWAEDPDMDFATALDEALECLEGLRP</sequence>
<feature type="domain" description="HTH tetR-type" evidence="6">
    <location>
        <begin position="22"/>
        <end position="82"/>
    </location>
</feature>
<dbReference type="InterPro" id="IPR009057">
    <property type="entry name" value="Homeodomain-like_sf"/>
</dbReference>
<keyword evidence="8" id="KW-1185">Reference proteome</keyword>
<dbReference type="OrthoDB" id="956698at2"/>
<evidence type="ECO:0000313" key="8">
    <source>
        <dbReference type="Proteomes" id="UP000325529"/>
    </source>
</evidence>
<dbReference type="EMBL" id="CP023699">
    <property type="protein sequence ID" value="QEU96654.1"/>
    <property type="molecule type" value="Genomic_DNA"/>
</dbReference>
<dbReference type="PANTHER" id="PTHR30055:SF238">
    <property type="entry name" value="MYCOFACTOCIN BIOSYNTHESIS TRANSCRIPTIONAL REGULATOR MFTR-RELATED"/>
    <property type="match status" value="1"/>
</dbReference>
<keyword evidence="2 4" id="KW-0238">DNA-binding</keyword>
<protein>
    <submittedName>
        <fullName evidence="7">TetR family transcriptional regulator</fullName>
    </submittedName>
</protein>
<dbReference type="Pfam" id="PF00440">
    <property type="entry name" value="TetR_N"/>
    <property type="match status" value="1"/>
</dbReference>